<dbReference type="AlphaFoldDB" id="A0A850LP97"/>
<dbReference type="SUPFAM" id="SSF100950">
    <property type="entry name" value="NagB/RpiA/CoA transferase-like"/>
    <property type="match status" value="1"/>
</dbReference>
<name>A0A850LP97_9RHOB</name>
<dbReference type="Proteomes" id="UP000565723">
    <property type="component" value="Unassembled WGS sequence"/>
</dbReference>
<evidence type="ECO:0000313" key="7">
    <source>
        <dbReference type="Proteomes" id="UP000565723"/>
    </source>
</evidence>
<dbReference type="GO" id="GO:0003700">
    <property type="term" value="F:DNA-binding transcription factor activity"/>
    <property type="evidence" value="ECO:0007669"/>
    <property type="project" value="InterPro"/>
</dbReference>
<gene>
    <name evidence="6" type="ORF">HW564_21880</name>
</gene>
<dbReference type="InterPro" id="IPR001034">
    <property type="entry name" value="DeoR_HTH"/>
</dbReference>
<protein>
    <submittedName>
        <fullName evidence="6">DeoR/GlpR transcriptional regulator</fullName>
    </submittedName>
</protein>
<sequence length="291" mass="31257">MSDADPKVPHRGHELLDVLARLGGSARNAQIAQVMDVSEETVRRLVKTLAKQGKVERVHGGTYLRGSQDAPMYSGALEQQPKEKTRIAKGVLELIRDGMTLFINVGSTTTYVAEQLRERRDLTIVTNSISTVASLADHNGSRVFLAGGEVSRSERGCFGRATEDFARRFAYDVLVIGADAMSPELGVLAANPREAELTRALLGNATRVIVAADYRKFSAIAPCIAAPLEAITDLVTDAAPPDALQDALDRCGVATHLAAKSGRITTRTPPPQDVGHSNTNRKTLSFPTEVS</sequence>
<evidence type="ECO:0000256" key="1">
    <source>
        <dbReference type="ARBA" id="ARBA00022491"/>
    </source>
</evidence>
<dbReference type="InterPro" id="IPR036388">
    <property type="entry name" value="WH-like_DNA-bd_sf"/>
</dbReference>
<dbReference type="Gene3D" id="3.40.50.1360">
    <property type="match status" value="1"/>
</dbReference>
<dbReference type="SUPFAM" id="SSF46785">
    <property type="entry name" value="Winged helix' DNA-binding domain"/>
    <property type="match status" value="1"/>
</dbReference>
<organism evidence="6 7">
    <name type="scientific">Ruegeria pomeroyi</name>
    <dbReference type="NCBI Taxonomy" id="89184"/>
    <lineage>
        <taxon>Bacteria</taxon>
        <taxon>Pseudomonadati</taxon>
        <taxon>Pseudomonadota</taxon>
        <taxon>Alphaproteobacteria</taxon>
        <taxon>Rhodobacterales</taxon>
        <taxon>Roseobacteraceae</taxon>
        <taxon>Ruegeria</taxon>
    </lineage>
</organism>
<dbReference type="PANTHER" id="PTHR30363:SF4">
    <property type="entry name" value="GLYCEROL-3-PHOSPHATE REGULON REPRESSOR"/>
    <property type="match status" value="1"/>
</dbReference>
<dbReference type="InterPro" id="IPR050313">
    <property type="entry name" value="Carb_Metab_HTH_regulators"/>
</dbReference>
<proteinExistence type="predicted"/>
<dbReference type="Pfam" id="PF00455">
    <property type="entry name" value="DeoRC"/>
    <property type="match status" value="1"/>
</dbReference>
<dbReference type="Pfam" id="PF08220">
    <property type="entry name" value="HTH_DeoR"/>
    <property type="match status" value="1"/>
</dbReference>
<dbReference type="InterPro" id="IPR036390">
    <property type="entry name" value="WH_DNA-bd_sf"/>
</dbReference>
<dbReference type="OMA" id="EDATHGW"/>
<keyword evidence="2" id="KW-0805">Transcription regulation</keyword>
<dbReference type="SMART" id="SM00420">
    <property type="entry name" value="HTH_DEOR"/>
    <property type="match status" value="1"/>
</dbReference>
<dbReference type="InterPro" id="IPR014036">
    <property type="entry name" value="DeoR-like_C"/>
</dbReference>
<evidence type="ECO:0000256" key="4">
    <source>
        <dbReference type="SAM" id="MobiDB-lite"/>
    </source>
</evidence>
<dbReference type="EMBL" id="JABXIY010000073">
    <property type="protein sequence ID" value="NVK99580.1"/>
    <property type="molecule type" value="Genomic_DNA"/>
</dbReference>
<evidence type="ECO:0000256" key="3">
    <source>
        <dbReference type="ARBA" id="ARBA00023163"/>
    </source>
</evidence>
<comment type="caution">
    <text evidence="6">The sequence shown here is derived from an EMBL/GenBank/DDBJ whole genome shotgun (WGS) entry which is preliminary data.</text>
</comment>
<dbReference type="InterPro" id="IPR037171">
    <property type="entry name" value="NagB/RpiA_transferase-like"/>
</dbReference>
<dbReference type="SMART" id="SM01134">
    <property type="entry name" value="DeoRC"/>
    <property type="match status" value="1"/>
</dbReference>
<evidence type="ECO:0000313" key="6">
    <source>
        <dbReference type="EMBL" id="NVK99580.1"/>
    </source>
</evidence>
<evidence type="ECO:0000259" key="5">
    <source>
        <dbReference type="SMART" id="SM00420"/>
    </source>
</evidence>
<reference evidence="6 7" key="1">
    <citation type="journal article" date="2020" name="Proc. Natl. Acad. Sci. U.S.A.">
        <title>Ecological drivers of bacterial community assembly in synthetic phycospheres.</title>
        <authorList>
            <person name="Fu H."/>
            <person name="Uchimiya M."/>
            <person name="Gore J."/>
            <person name="Moran M.A."/>
        </authorList>
    </citation>
    <scope>NUCLEOTIDE SEQUENCE [LARGE SCALE GENOMIC DNA]</scope>
    <source>
        <strain evidence="6">HF-Din03</strain>
    </source>
</reference>
<feature type="compositionally biased region" description="Polar residues" evidence="4">
    <location>
        <begin position="275"/>
        <end position="291"/>
    </location>
</feature>
<keyword evidence="3" id="KW-0804">Transcription</keyword>
<feature type="domain" description="HTH deoR-type" evidence="5">
    <location>
        <begin position="11"/>
        <end position="64"/>
    </location>
</feature>
<feature type="region of interest" description="Disordered" evidence="4">
    <location>
        <begin position="260"/>
        <end position="291"/>
    </location>
</feature>
<dbReference type="RefSeq" id="WP_011046457.1">
    <property type="nucleotide sequence ID" value="NZ_CP076685.1"/>
</dbReference>
<accession>A0A850LP97</accession>
<dbReference type="PANTHER" id="PTHR30363">
    <property type="entry name" value="HTH-TYPE TRANSCRIPTIONAL REGULATOR SRLR-RELATED"/>
    <property type="match status" value="1"/>
</dbReference>
<evidence type="ECO:0000256" key="2">
    <source>
        <dbReference type="ARBA" id="ARBA00023015"/>
    </source>
</evidence>
<dbReference type="PRINTS" id="PR00037">
    <property type="entry name" value="HTHLACR"/>
</dbReference>
<dbReference type="Gene3D" id="1.10.10.10">
    <property type="entry name" value="Winged helix-like DNA-binding domain superfamily/Winged helix DNA-binding domain"/>
    <property type="match status" value="1"/>
</dbReference>
<keyword evidence="1" id="KW-0678">Repressor</keyword>